<dbReference type="STRING" id="469383.Cwoe_3409"/>
<evidence type="ECO:0000259" key="3">
    <source>
        <dbReference type="Pfam" id="PF20674"/>
    </source>
</evidence>
<evidence type="ECO:0000256" key="1">
    <source>
        <dbReference type="SAM" id="MobiDB-lite"/>
    </source>
</evidence>
<accession>D3EZ62</accession>
<evidence type="ECO:0000313" key="4">
    <source>
        <dbReference type="EMBL" id="ADB51827.1"/>
    </source>
</evidence>
<dbReference type="InterPro" id="IPR048834">
    <property type="entry name" value="SpaA_pre-album"/>
</dbReference>
<dbReference type="Gene3D" id="2.60.120.260">
    <property type="entry name" value="Galactose-binding domain-like"/>
    <property type="match status" value="1"/>
</dbReference>
<feature type="domain" description="SpaA-like prealbumin fold" evidence="3">
    <location>
        <begin position="334"/>
        <end position="402"/>
    </location>
</feature>
<dbReference type="RefSeq" id="WP_012934878.1">
    <property type="nucleotide sequence ID" value="NC_013739.1"/>
</dbReference>
<evidence type="ECO:0000313" key="5">
    <source>
        <dbReference type="Proteomes" id="UP000008229"/>
    </source>
</evidence>
<proteinExistence type="predicted"/>
<feature type="compositionally biased region" description="Low complexity" evidence="1">
    <location>
        <begin position="416"/>
        <end position="431"/>
    </location>
</feature>
<keyword evidence="5" id="KW-1185">Reference proteome</keyword>
<dbReference type="OrthoDB" id="158862at2"/>
<reference evidence="4 5" key="1">
    <citation type="journal article" date="2010" name="Stand. Genomic Sci.">
        <title>Complete genome sequence of Conexibacter woesei type strain (ID131577).</title>
        <authorList>
            <person name="Pukall R."/>
            <person name="Lapidus A."/>
            <person name="Glavina Del Rio T."/>
            <person name="Copeland A."/>
            <person name="Tice H."/>
            <person name="Cheng J.-F."/>
            <person name="Lucas S."/>
            <person name="Chen F."/>
            <person name="Nolan M."/>
            <person name="Bruce D."/>
            <person name="Goodwin L."/>
            <person name="Pitluck S."/>
            <person name="Mavromatis K."/>
            <person name="Ivanova N."/>
            <person name="Ovchinnikova G."/>
            <person name="Pati A."/>
            <person name="Chen A."/>
            <person name="Palaniappan K."/>
            <person name="Land M."/>
            <person name="Hauser L."/>
            <person name="Chang Y.-J."/>
            <person name="Jeffries C.D."/>
            <person name="Chain P."/>
            <person name="Meincke L."/>
            <person name="Sims D."/>
            <person name="Brettin T."/>
            <person name="Detter J.C."/>
            <person name="Rohde M."/>
            <person name="Goeker M."/>
            <person name="Bristow J."/>
            <person name="Eisen J.A."/>
            <person name="Markowitz V."/>
            <person name="Kyrpides N.C."/>
            <person name="Klenk H.-P."/>
            <person name="Hugenholtz P."/>
        </authorList>
    </citation>
    <scope>NUCLEOTIDE SEQUENCE [LARGE SCALE GENOMIC DNA]</scope>
    <source>
        <strain evidence="5">DSM 14684 / CIP 108061 / JCM 11494 / NBRC 100937 / ID131577</strain>
    </source>
</reference>
<evidence type="ECO:0000256" key="2">
    <source>
        <dbReference type="SAM" id="SignalP"/>
    </source>
</evidence>
<dbReference type="Proteomes" id="UP000008229">
    <property type="component" value="Chromosome"/>
</dbReference>
<protein>
    <recommendedName>
        <fullName evidence="3">SpaA-like prealbumin fold domain-containing protein</fullName>
    </recommendedName>
</protein>
<dbReference type="KEGG" id="cwo:Cwoe_3409"/>
<organism evidence="4 5">
    <name type="scientific">Conexibacter woesei (strain DSM 14684 / CCUG 47730 / CIP 108061 / JCM 11494 / NBRC 100937 / ID131577)</name>
    <dbReference type="NCBI Taxonomy" id="469383"/>
    <lineage>
        <taxon>Bacteria</taxon>
        <taxon>Bacillati</taxon>
        <taxon>Actinomycetota</taxon>
        <taxon>Thermoleophilia</taxon>
        <taxon>Solirubrobacterales</taxon>
        <taxon>Conexibacteraceae</taxon>
        <taxon>Conexibacter</taxon>
    </lineage>
</organism>
<gene>
    <name evidence="4" type="ordered locus">Cwoe_3409</name>
</gene>
<sequence length="580" mass="59454" precursor="true">MRVPTRRLVVLTAVALLAAAAGSGAADAAVCATARGPVNGSFEEPAVGGFYQFPEEKVPGWHTTASDHRIELWQSGYNGVPSADGDQFAELAGTEPSELFQDVATTPGETFVYRIFHRGRRGDDTMRIEIGPPGGPPDASRTVTTSNTEWQQVVGVYRVPPELTTTRLGFEAVSSASSDPSQGNFIDGVAFGGGDCAVMLANRLLPAGDDGRFDLLLGGVPVATAVGDGATAGPFSNPFAAITVAERAAPGTRLESYASVVRCLDDATGEPVVQEVGTETTLRFDRQRDVTCRFANVRAPAVVLRTAIEPGGDPGRFDLRVNGRLVASAAGDGTVAPPERVGSGPVTVSEHAATGTTQAGYATAIACRSRAGRGPVIAADVATRLRFEPAGADVVVCTLLNVARRPPPPPQPPHGPSGTPGVPGAPGVPAAPIAENAATAMSDAVDLVVRAAPVRQRVRVPGPARVRVHVANRGPSSATDVRIAVSARRAGLPVRGVALLPRTDCVSVRGGGACRLARLPAGGHATVELSLAAARGGRLVVRAGARADEQERTPADNVARAIATVVGARQPSGPAPPVTG</sequence>
<keyword evidence="2" id="KW-0732">Signal</keyword>
<feature type="chain" id="PRO_5003043357" description="SpaA-like prealbumin fold domain-containing protein" evidence="2">
    <location>
        <begin position="29"/>
        <end position="580"/>
    </location>
</feature>
<dbReference type="AlphaFoldDB" id="D3EZ62"/>
<feature type="compositionally biased region" description="Pro residues" evidence="1">
    <location>
        <begin position="405"/>
        <end position="415"/>
    </location>
</feature>
<dbReference type="HOGENOM" id="CLU_469872_0_0_11"/>
<dbReference type="EMBL" id="CP001854">
    <property type="protein sequence ID" value="ADB51827.1"/>
    <property type="molecule type" value="Genomic_DNA"/>
</dbReference>
<dbReference type="eggNOG" id="COG3291">
    <property type="taxonomic scope" value="Bacteria"/>
</dbReference>
<dbReference type="Pfam" id="PF20674">
    <property type="entry name" value="SpaA_3"/>
    <property type="match status" value="2"/>
</dbReference>
<feature type="region of interest" description="Disordered" evidence="1">
    <location>
        <begin position="124"/>
        <end position="143"/>
    </location>
</feature>
<name>D3EZ62_CONWI</name>
<feature type="region of interest" description="Disordered" evidence="1">
    <location>
        <begin position="405"/>
        <end position="431"/>
    </location>
</feature>
<feature type="signal peptide" evidence="2">
    <location>
        <begin position="1"/>
        <end position="28"/>
    </location>
</feature>
<feature type="domain" description="SpaA-like prealbumin fold" evidence="3">
    <location>
        <begin position="230"/>
        <end position="297"/>
    </location>
</feature>
<reference evidence="5" key="2">
    <citation type="submission" date="2010-01" db="EMBL/GenBank/DDBJ databases">
        <title>The complete genome of Conexibacter woesei DSM 14684.</title>
        <authorList>
            <consortium name="US DOE Joint Genome Institute (JGI-PGF)"/>
            <person name="Lucas S."/>
            <person name="Copeland A."/>
            <person name="Lapidus A."/>
            <person name="Glavina del Rio T."/>
            <person name="Dalin E."/>
            <person name="Tice H."/>
            <person name="Bruce D."/>
            <person name="Goodwin L."/>
            <person name="Pitluck S."/>
            <person name="Kyrpides N."/>
            <person name="Mavromatis K."/>
            <person name="Ivanova N."/>
            <person name="Mikhailova N."/>
            <person name="Chertkov O."/>
            <person name="Brettin T."/>
            <person name="Detter J.C."/>
            <person name="Han C."/>
            <person name="Larimer F."/>
            <person name="Land M."/>
            <person name="Hauser L."/>
            <person name="Markowitz V."/>
            <person name="Cheng J.-F."/>
            <person name="Hugenholtz P."/>
            <person name="Woyke T."/>
            <person name="Wu D."/>
            <person name="Pukall R."/>
            <person name="Steenblock K."/>
            <person name="Schneider S."/>
            <person name="Klenk H.-P."/>
            <person name="Eisen J.A."/>
        </authorList>
    </citation>
    <scope>NUCLEOTIDE SEQUENCE [LARGE SCALE GENOMIC DNA]</scope>
    <source>
        <strain evidence="5">DSM 14684 / CIP 108061 / JCM 11494 / NBRC 100937 / ID131577</strain>
    </source>
</reference>